<comment type="caution">
    <text evidence="5">The sequence shown here is derived from an EMBL/GenBank/DDBJ whole genome shotgun (WGS) entry which is preliminary data.</text>
</comment>
<evidence type="ECO:0000313" key="5">
    <source>
        <dbReference type="EMBL" id="OAD23508.1"/>
    </source>
</evidence>
<evidence type="ECO:0000259" key="4">
    <source>
        <dbReference type="Pfam" id="PF00456"/>
    </source>
</evidence>
<dbReference type="SUPFAM" id="SSF52518">
    <property type="entry name" value="Thiamin diphosphate-binding fold (THDP-binding)"/>
    <property type="match status" value="1"/>
</dbReference>
<feature type="domain" description="Transketolase N-terminal" evidence="4">
    <location>
        <begin position="21"/>
        <end position="111"/>
    </location>
</feature>
<dbReference type="InterPro" id="IPR029061">
    <property type="entry name" value="THDP-binding"/>
</dbReference>
<name>A0A176S6H5_9GAMM</name>
<keyword evidence="3" id="KW-0786">Thiamine pyrophosphate</keyword>
<proteinExistence type="inferred from homology"/>
<gene>
    <name evidence="5" type="ORF">THIOM_000659</name>
</gene>
<dbReference type="InterPro" id="IPR005474">
    <property type="entry name" value="Transketolase_N"/>
</dbReference>
<dbReference type="Pfam" id="PF00456">
    <property type="entry name" value="Transketolase_N"/>
    <property type="match status" value="1"/>
</dbReference>
<protein>
    <submittedName>
        <fullName evidence="5">Transketolase</fullName>
    </submittedName>
</protein>
<dbReference type="PANTHER" id="PTHR47514">
    <property type="entry name" value="TRANSKETOLASE N-TERMINAL SECTION-RELATED"/>
    <property type="match status" value="1"/>
</dbReference>
<evidence type="ECO:0000256" key="1">
    <source>
        <dbReference type="ARBA" id="ARBA00001964"/>
    </source>
</evidence>
<evidence type="ECO:0000256" key="2">
    <source>
        <dbReference type="ARBA" id="ARBA00007131"/>
    </source>
</evidence>
<evidence type="ECO:0000313" key="6">
    <source>
        <dbReference type="Proteomes" id="UP000076962"/>
    </source>
</evidence>
<dbReference type="PANTHER" id="PTHR47514:SF1">
    <property type="entry name" value="TRANSKETOLASE N-TERMINAL SECTION-RELATED"/>
    <property type="match status" value="1"/>
</dbReference>
<dbReference type="EMBL" id="LUTY01000327">
    <property type="protein sequence ID" value="OAD23508.1"/>
    <property type="molecule type" value="Genomic_DNA"/>
</dbReference>
<sequence length="112" mass="12105">MPIIRIIFLEQGITELTTLNFFISPAHYALVIYASLVEVGRMAPEGLEMFNQDGSSVEMIGAEHSPGMEVTTGSLAQGLSMAAGVALARKLKQESGRVWVFMSDGELQEGQT</sequence>
<reference evidence="5 6" key="1">
    <citation type="submission" date="2016-05" db="EMBL/GenBank/DDBJ databases">
        <title>Single-cell genome of chain-forming Candidatus Thiomargarita nelsonii and comparison to other large sulfur-oxidizing bacteria.</title>
        <authorList>
            <person name="Winkel M."/>
            <person name="Salman V."/>
            <person name="Woyke T."/>
            <person name="Schulz-Vogt H."/>
            <person name="Richter M."/>
            <person name="Flood B."/>
            <person name="Bailey J."/>
            <person name="Amann R."/>
            <person name="Mussmann M."/>
        </authorList>
    </citation>
    <scope>NUCLEOTIDE SEQUENCE [LARGE SCALE GENOMIC DNA]</scope>
    <source>
        <strain evidence="5 6">THI036</strain>
    </source>
</reference>
<dbReference type="Proteomes" id="UP000076962">
    <property type="component" value="Unassembled WGS sequence"/>
</dbReference>
<comment type="cofactor">
    <cofactor evidence="1">
        <name>thiamine diphosphate</name>
        <dbReference type="ChEBI" id="CHEBI:58937"/>
    </cofactor>
</comment>
<keyword evidence="6" id="KW-1185">Reference proteome</keyword>
<dbReference type="PATRIC" id="fig|1003181.4.peg.979"/>
<organism evidence="5 6">
    <name type="scientific">Candidatus Thiomargarita nelsonii</name>
    <dbReference type="NCBI Taxonomy" id="1003181"/>
    <lineage>
        <taxon>Bacteria</taxon>
        <taxon>Pseudomonadati</taxon>
        <taxon>Pseudomonadota</taxon>
        <taxon>Gammaproteobacteria</taxon>
        <taxon>Thiotrichales</taxon>
        <taxon>Thiotrichaceae</taxon>
        <taxon>Thiomargarita</taxon>
    </lineage>
</organism>
<comment type="similarity">
    <text evidence="2">Belongs to the transketolase family.</text>
</comment>
<accession>A0A176S6H5</accession>
<dbReference type="Gene3D" id="3.40.50.970">
    <property type="match status" value="1"/>
</dbReference>
<dbReference type="AlphaFoldDB" id="A0A176S6H5"/>
<evidence type="ECO:0000256" key="3">
    <source>
        <dbReference type="ARBA" id="ARBA00023052"/>
    </source>
</evidence>